<evidence type="ECO:0000256" key="3">
    <source>
        <dbReference type="ARBA" id="ARBA00022692"/>
    </source>
</evidence>
<keyword evidence="6 10" id="KW-0675">Receptor</keyword>
<dbReference type="PANTHER" id="PTHR42643:SF33">
    <property type="entry name" value="GLUTAMATE RECEPTOR 2-LIKE PROTEIN"/>
    <property type="match status" value="1"/>
</dbReference>
<reference evidence="10" key="1">
    <citation type="submission" date="2020-01" db="EMBL/GenBank/DDBJ databases">
        <title>Identification and Expression Profiles Analysis of Chemosensory Genes from the Antennal Transcriptome of Ceracris kiangsu Tsai (Orthoptera: Acrididae).</title>
        <authorList>
            <person name="Li R."/>
            <person name="Jiang G.-f."/>
        </authorList>
    </citation>
    <scope>NUCLEOTIDE SEQUENCE</scope>
</reference>
<keyword evidence="4 8" id="KW-1133">Transmembrane helix</keyword>
<evidence type="ECO:0000256" key="7">
    <source>
        <dbReference type="ARBA" id="ARBA00023180"/>
    </source>
</evidence>
<evidence type="ECO:0000256" key="9">
    <source>
        <dbReference type="SAM" id="SignalP"/>
    </source>
</evidence>
<keyword evidence="9" id="KW-0732">Signal</keyword>
<keyword evidence="3 8" id="KW-0812">Transmembrane</keyword>
<dbReference type="Gene3D" id="3.40.190.10">
    <property type="entry name" value="Periplasmic binding protein-like II"/>
    <property type="match status" value="1"/>
</dbReference>
<evidence type="ECO:0000256" key="5">
    <source>
        <dbReference type="ARBA" id="ARBA00023136"/>
    </source>
</evidence>
<proteinExistence type="evidence at transcript level"/>
<keyword evidence="5 8" id="KW-0472">Membrane</keyword>
<keyword evidence="2" id="KW-1003">Cell membrane</keyword>
<evidence type="ECO:0000256" key="4">
    <source>
        <dbReference type="ARBA" id="ARBA00022989"/>
    </source>
</evidence>
<dbReference type="AlphaFoldDB" id="A0A6M6DII5"/>
<dbReference type="EMBL" id="MT072652">
    <property type="protein sequence ID" value="QJX74380.1"/>
    <property type="molecule type" value="mRNA"/>
</dbReference>
<protein>
    <submittedName>
        <fullName evidence="10">Ionotropic receptor 7</fullName>
    </submittedName>
</protein>
<dbReference type="SUPFAM" id="SSF53850">
    <property type="entry name" value="Periplasmic binding protein-like II"/>
    <property type="match status" value="1"/>
</dbReference>
<name>A0A6M6DII5_CERKI</name>
<evidence type="ECO:0000256" key="8">
    <source>
        <dbReference type="SAM" id="Phobius"/>
    </source>
</evidence>
<evidence type="ECO:0000256" key="1">
    <source>
        <dbReference type="ARBA" id="ARBA00004651"/>
    </source>
</evidence>
<dbReference type="PANTHER" id="PTHR42643">
    <property type="entry name" value="IONOTROPIC RECEPTOR 20A-RELATED"/>
    <property type="match status" value="1"/>
</dbReference>
<accession>A0A6M6DII5</accession>
<organism evidence="10">
    <name type="scientific">Ceracris kiangsu</name>
    <name type="common">Yellow-spined bamboo locust</name>
    <name type="synonym">Rammeacris kiangsu</name>
    <dbReference type="NCBI Taxonomy" id="227354"/>
    <lineage>
        <taxon>Eukaryota</taxon>
        <taxon>Metazoa</taxon>
        <taxon>Ecdysozoa</taxon>
        <taxon>Arthropoda</taxon>
        <taxon>Hexapoda</taxon>
        <taxon>Insecta</taxon>
        <taxon>Pterygota</taxon>
        <taxon>Neoptera</taxon>
        <taxon>Polyneoptera</taxon>
        <taxon>Orthoptera</taxon>
        <taxon>Caelifera</taxon>
        <taxon>Acrididea</taxon>
        <taxon>Acridomorpha</taxon>
        <taxon>Acridoidea</taxon>
        <taxon>Acrididae</taxon>
        <taxon>Gomphocerinae</taxon>
        <taxon>Ceracris</taxon>
    </lineage>
</organism>
<evidence type="ECO:0000313" key="10">
    <source>
        <dbReference type="EMBL" id="QJX74380.1"/>
    </source>
</evidence>
<sequence>MSAPTRGLLAAVCLLAPQLCSARLDPQAASMASDYFRHRNAHTVVTYTCSEDDSSRLAHLLLARHRVWLMLSPDPEHIPYNSYIFLDYSCEQNQILLTQCAKAEMMNTSRRWLVVSTQEPDERLQVRVDSDVTWAAWAGGGGAVLWGLVRLHPGWPLQRWPVGRWAPSAGLHYDNTRLQWVAKKNLHRLALGAALPIVDTPLDNLSERLKNVNDRQLDTMARFGWSLSTTLAELLNFSIILYRVRNFGSLINDYEMDGAVALIHNGTVEFGAAGFIMTTRRMDFMDYTGPGRLWAPEIMFRHPKSASVLTTIFKPYTAELWVSSGGLFVLILVVSRIFCWVEHEVTGTVDEIDNSWNSTFLLVSSAIGQQGVSRSSEWLSWRMLLFVSFLCTNLLDTHYAAGIVTSLLMPPPRTINNKKDLADSSLGFGLENVSYTYQFFVKSDDPVDRALCSRKLYPPGGRPNFFSAEVGVRKMASQPFAFHAEDVRVGPLIDRFFSDDDKCALVFIPLLTPVATYHTVRKNSPVKELFNFGLRMMWERGHVQYLRKRWYLTRVRCLSETEYASVDLVPMSPAFMLLGCAFLLSGLLLLIEVRQYRRSQIEVVPVVANLSSENLTKKLGNSQTGQQKVHFSSTTQIKLLPSLDKGIYWDQFEPSK</sequence>
<feature type="chain" id="PRO_5026974939" evidence="9">
    <location>
        <begin position="23"/>
        <end position="656"/>
    </location>
</feature>
<evidence type="ECO:0000256" key="2">
    <source>
        <dbReference type="ARBA" id="ARBA00022475"/>
    </source>
</evidence>
<feature type="transmembrane region" description="Helical" evidence="8">
    <location>
        <begin position="574"/>
        <end position="591"/>
    </location>
</feature>
<comment type="subcellular location">
    <subcellularLocation>
        <location evidence="1">Cell membrane</location>
        <topology evidence="1">Multi-pass membrane protein</topology>
    </subcellularLocation>
</comment>
<evidence type="ECO:0000256" key="6">
    <source>
        <dbReference type="ARBA" id="ARBA00023170"/>
    </source>
</evidence>
<dbReference type="GO" id="GO:0005886">
    <property type="term" value="C:plasma membrane"/>
    <property type="evidence" value="ECO:0007669"/>
    <property type="project" value="UniProtKB-SubCell"/>
</dbReference>
<feature type="signal peptide" evidence="9">
    <location>
        <begin position="1"/>
        <end position="22"/>
    </location>
</feature>
<dbReference type="InterPro" id="IPR052192">
    <property type="entry name" value="Insect_Ionotropic_Sensory_Rcpt"/>
</dbReference>
<keyword evidence="7" id="KW-0325">Glycoprotein</keyword>
<dbReference type="Gene3D" id="1.10.287.70">
    <property type="match status" value="1"/>
</dbReference>